<proteinExistence type="predicted"/>
<evidence type="ECO:0000313" key="3">
    <source>
        <dbReference type="Proteomes" id="UP000320293"/>
    </source>
</evidence>
<evidence type="ECO:0000313" key="2">
    <source>
        <dbReference type="EMBL" id="TRU46633.1"/>
    </source>
</evidence>
<dbReference type="InterPro" id="IPR049250">
    <property type="entry name" value="DUF6883"/>
</dbReference>
<sequence length="94" mass="10725">MKLPHPESTIIDDHKLTGYSLNLNHADGRHKARVFKSALNLDIDDVQFLKNALLEAVKTCNAIPDKINQYGQKIIEFPLNHQNSYYSECLDRAC</sequence>
<accession>A0A552FIV4</accession>
<dbReference type="Pfam" id="PF21814">
    <property type="entry name" value="DUF6883"/>
    <property type="match status" value="1"/>
</dbReference>
<feature type="domain" description="DUF6883" evidence="1">
    <location>
        <begin position="2"/>
        <end position="76"/>
    </location>
</feature>
<dbReference type="AlphaFoldDB" id="A0A552FIV4"/>
<protein>
    <recommendedName>
        <fullName evidence="1">DUF6883 domain-containing protein</fullName>
    </recommendedName>
</protein>
<dbReference type="Proteomes" id="UP000320293">
    <property type="component" value="Unassembled WGS sequence"/>
</dbReference>
<reference evidence="2 3" key="1">
    <citation type="submission" date="2019-01" db="EMBL/GenBank/DDBJ databases">
        <title>Coherence of Microcystis species and biogeography revealed through population genomics.</title>
        <authorList>
            <person name="Perez-Carrascal O.M."/>
            <person name="Terrat Y."/>
            <person name="Giani A."/>
            <person name="Fortin N."/>
            <person name="Tromas N."/>
            <person name="Shapiro B.J."/>
        </authorList>
    </citation>
    <scope>NUCLEOTIDE SEQUENCE [LARGE SCALE GENOMIC DNA]</scope>
    <source>
        <strain evidence="2">Ma_QC_Ca_00000000_S207</strain>
    </source>
</reference>
<gene>
    <name evidence="2" type="ORF">EWV91_12465</name>
</gene>
<comment type="caution">
    <text evidence="2">The sequence shown here is derived from an EMBL/GenBank/DDBJ whole genome shotgun (WGS) entry which is preliminary data.</text>
</comment>
<evidence type="ECO:0000259" key="1">
    <source>
        <dbReference type="Pfam" id="PF21814"/>
    </source>
</evidence>
<organism evidence="2 3">
    <name type="scientific">Microcystis aeruginosa Ma_QC_Ca_00000000_S207</name>
    <dbReference type="NCBI Taxonomy" id="2486251"/>
    <lineage>
        <taxon>Bacteria</taxon>
        <taxon>Bacillati</taxon>
        <taxon>Cyanobacteriota</taxon>
        <taxon>Cyanophyceae</taxon>
        <taxon>Oscillatoriophycideae</taxon>
        <taxon>Chroococcales</taxon>
        <taxon>Microcystaceae</taxon>
        <taxon>Microcystis</taxon>
    </lineage>
</organism>
<name>A0A552FIV4_MICAE</name>
<dbReference type="EMBL" id="SFBF01000237">
    <property type="protein sequence ID" value="TRU46633.1"/>
    <property type="molecule type" value="Genomic_DNA"/>
</dbReference>